<accession>A0A834WGE9</accession>
<dbReference type="AlphaFoldDB" id="A0A834WGE9"/>
<evidence type="ECO:0000256" key="1">
    <source>
        <dbReference type="SAM" id="MobiDB-lite"/>
    </source>
</evidence>
<name>A0A834WGE9_9FABA</name>
<feature type="compositionally biased region" description="Polar residues" evidence="1">
    <location>
        <begin position="23"/>
        <end position="33"/>
    </location>
</feature>
<comment type="caution">
    <text evidence="2">The sequence shown here is derived from an EMBL/GenBank/DDBJ whole genome shotgun (WGS) entry which is preliminary data.</text>
</comment>
<sequence>MGIDQIVRQKRGTKREPYAFNMNGHSDPTAVNA</sequence>
<proteinExistence type="predicted"/>
<reference evidence="2" key="1">
    <citation type="submission" date="2020-09" db="EMBL/GenBank/DDBJ databases">
        <title>Genome-Enabled Discovery of Anthraquinone Biosynthesis in Senna tora.</title>
        <authorList>
            <person name="Kang S.-H."/>
            <person name="Pandey R.P."/>
            <person name="Lee C.-M."/>
            <person name="Sim J.-S."/>
            <person name="Jeong J.-T."/>
            <person name="Choi B.-S."/>
            <person name="Jung M."/>
            <person name="Ginzburg D."/>
            <person name="Zhao K."/>
            <person name="Won S.Y."/>
            <person name="Oh T.-J."/>
            <person name="Yu Y."/>
            <person name="Kim N.-H."/>
            <person name="Lee O.R."/>
            <person name="Lee T.-H."/>
            <person name="Bashyal P."/>
            <person name="Kim T.-S."/>
            <person name="Lee W.-H."/>
            <person name="Kawkins C."/>
            <person name="Kim C.-K."/>
            <person name="Kim J.S."/>
            <person name="Ahn B.O."/>
            <person name="Rhee S.Y."/>
            <person name="Sohng J.K."/>
        </authorList>
    </citation>
    <scope>NUCLEOTIDE SEQUENCE</scope>
    <source>
        <tissue evidence="2">Leaf</tissue>
    </source>
</reference>
<protein>
    <submittedName>
        <fullName evidence="2">Uncharacterized protein</fullName>
    </submittedName>
</protein>
<dbReference type="Proteomes" id="UP000634136">
    <property type="component" value="Unassembled WGS sequence"/>
</dbReference>
<gene>
    <name evidence="2" type="ORF">G2W53_027865</name>
</gene>
<evidence type="ECO:0000313" key="3">
    <source>
        <dbReference type="Proteomes" id="UP000634136"/>
    </source>
</evidence>
<keyword evidence="3" id="KW-1185">Reference proteome</keyword>
<dbReference type="EMBL" id="JAAIUW010000008">
    <property type="protein sequence ID" value="KAF7822410.1"/>
    <property type="molecule type" value="Genomic_DNA"/>
</dbReference>
<feature type="region of interest" description="Disordered" evidence="1">
    <location>
        <begin position="1"/>
        <end position="33"/>
    </location>
</feature>
<evidence type="ECO:0000313" key="2">
    <source>
        <dbReference type="EMBL" id="KAF7822410.1"/>
    </source>
</evidence>
<organism evidence="2 3">
    <name type="scientific">Senna tora</name>
    <dbReference type="NCBI Taxonomy" id="362788"/>
    <lineage>
        <taxon>Eukaryota</taxon>
        <taxon>Viridiplantae</taxon>
        <taxon>Streptophyta</taxon>
        <taxon>Embryophyta</taxon>
        <taxon>Tracheophyta</taxon>
        <taxon>Spermatophyta</taxon>
        <taxon>Magnoliopsida</taxon>
        <taxon>eudicotyledons</taxon>
        <taxon>Gunneridae</taxon>
        <taxon>Pentapetalae</taxon>
        <taxon>rosids</taxon>
        <taxon>fabids</taxon>
        <taxon>Fabales</taxon>
        <taxon>Fabaceae</taxon>
        <taxon>Caesalpinioideae</taxon>
        <taxon>Cassia clade</taxon>
        <taxon>Senna</taxon>
    </lineage>
</organism>